<dbReference type="AlphaFoldDB" id="A0A839R0A7"/>
<proteinExistence type="predicted"/>
<feature type="region of interest" description="Disordered" evidence="1">
    <location>
        <begin position="272"/>
        <end position="293"/>
    </location>
</feature>
<organism evidence="2 3">
    <name type="scientific">Helcobacillus massiliensis</name>
    <dbReference type="NCBI Taxonomy" id="521392"/>
    <lineage>
        <taxon>Bacteria</taxon>
        <taxon>Bacillati</taxon>
        <taxon>Actinomycetota</taxon>
        <taxon>Actinomycetes</taxon>
        <taxon>Micrococcales</taxon>
        <taxon>Dermabacteraceae</taxon>
        <taxon>Helcobacillus</taxon>
    </lineage>
</organism>
<feature type="compositionally biased region" description="Low complexity" evidence="1">
    <location>
        <begin position="225"/>
        <end position="234"/>
    </location>
</feature>
<feature type="compositionally biased region" description="Low complexity" evidence="1">
    <location>
        <begin position="180"/>
        <end position="204"/>
    </location>
</feature>
<protein>
    <recommendedName>
        <fullName evidence="4">SWIM-type domain-containing protein</fullName>
    </recommendedName>
</protein>
<accession>A0A839R0A7</accession>
<evidence type="ECO:0000256" key="1">
    <source>
        <dbReference type="SAM" id="MobiDB-lite"/>
    </source>
</evidence>
<feature type="compositionally biased region" description="Basic residues" evidence="1">
    <location>
        <begin position="282"/>
        <end position="293"/>
    </location>
</feature>
<dbReference type="PANTHER" id="PTHR38133:SF1">
    <property type="entry name" value="SLR1429 PROTEIN"/>
    <property type="match status" value="1"/>
</dbReference>
<sequence>MAIEMRSQRGQIGRSWMAREFGRRMEMLLGSRGKAIGKRLARAGTVQWVDVRPGSVTASMDDPQFGIVEPRLDLHVFTGGDRDLVERMIAQDPSFVLTLLDGTYGADRESELLRHNLGLLPSSHTDITWDCACPAGMSVCPHVYALVYVLMEHLDDAPGDMLLMRGIDLEDLRGPGGDGDAVPGDSGGAEPAPSSGSDSAAGAEDGAERATEAASIDPQADEEPAGQAQAQAQDQDQDQRKRFNPALVDASVLSEMVGDQVQGVFARFYATGTTGAEGAPVGHRKSRPGSRGG</sequence>
<gene>
    <name evidence="2" type="ORF">FHX50_001968</name>
</gene>
<name>A0A839R0A7_9MICO</name>
<reference evidence="2 3" key="1">
    <citation type="submission" date="2020-08" db="EMBL/GenBank/DDBJ databases">
        <title>Sequencing the genomes of 1000 actinobacteria strains.</title>
        <authorList>
            <person name="Klenk H.-P."/>
        </authorList>
    </citation>
    <scope>NUCLEOTIDE SEQUENCE [LARGE SCALE GENOMIC DNA]</scope>
    <source>
        <strain evidence="2 3">DSM 23040</strain>
    </source>
</reference>
<evidence type="ECO:0000313" key="3">
    <source>
        <dbReference type="Proteomes" id="UP000568050"/>
    </source>
</evidence>
<feature type="region of interest" description="Disordered" evidence="1">
    <location>
        <begin position="174"/>
        <end position="241"/>
    </location>
</feature>
<dbReference type="RefSeq" id="WP_183377020.1">
    <property type="nucleotide sequence ID" value="NZ_CBCSFZ010000046.1"/>
</dbReference>
<evidence type="ECO:0008006" key="4">
    <source>
        <dbReference type="Google" id="ProtNLM"/>
    </source>
</evidence>
<dbReference type="Proteomes" id="UP000568050">
    <property type="component" value="Unassembled WGS sequence"/>
</dbReference>
<dbReference type="EMBL" id="JACHWP010000009">
    <property type="protein sequence ID" value="MBB3023671.1"/>
    <property type="molecule type" value="Genomic_DNA"/>
</dbReference>
<comment type="caution">
    <text evidence="2">The sequence shown here is derived from an EMBL/GenBank/DDBJ whole genome shotgun (WGS) entry which is preliminary data.</text>
</comment>
<keyword evidence="3" id="KW-1185">Reference proteome</keyword>
<evidence type="ECO:0000313" key="2">
    <source>
        <dbReference type="EMBL" id="MBB3023671.1"/>
    </source>
</evidence>
<dbReference type="PANTHER" id="PTHR38133">
    <property type="entry name" value="SLR1429 PROTEIN"/>
    <property type="match status" value="1"/>
</dbReference>